<organism evidence="1 2">
    <name type="scientific">Clostridium estertheticum subsp. estertheticum</name>
    <dbReference type="NCBI Taxonomy" id="1552"/>
    <lineage>
        <taxon>Bacteria</taxon>
        <taxon>Bacillati</taxon>
        <taxon>Bacillota</taxon>
        <taxon>Clostridia</taxon>
        <taxon>Eubacteriales</taxon>
        <taxon>Clostridiaceae</taxon>
        <taxon>Clostridium</taxon>
    </lineage>
</organism>
<gene>
    <name evidence="1" type="ORF">A7L45_05095</name>
</gene>
<name>A0A1J0GDW3_9CLOT</name>
<dbReference type="OrthoDB" id="1951208at2"/>
<protein>
    <submittedName>
        <fullName evidence="1">Uncharacterized protein</fullName>
    </submittedName>
</protein>
<sequence length="241" mass="27835">MPFNVYSRNGKYLGFIQSAYPQYTNVFMVASTDIKLTEKDFNINKIKSELASFLGCKSILGKINEQRLSKSIENIIIKEFKKFKDNTYEELLKLVYLRIIRSEENFNYKKVDLTQINAYFLVDINNAIIENDSIIIDEEIDYICNKKIENLIPIVAKITDYPVIQIDSLMSGQGLLLGADLADLVGRSHIHRTKLKIKSGNFAYELNLPVELYIKIGDVIEMYVSNRVVKRIFCDGIIYEF</sequence>
<accession>A0A1J0GDW3</accession>
<evidence type="ECO:0000313" key="1">
    <source>
        <dbReference type="EMBL" id="APC39483.1"/>
    </source>
</evidence>
<dbReference type="EMBL" id="CP015756">
    <property type="protein sequence ID" value="APC39483.1"/>
    <property type="molecule type" value="Genomic_DNA"/>
</dbReference>
<dbReference type="RefSeq" id="WP_071611776.1">
    <property type="nucleotide sequence ID" value="NZ_CP015756.1"/>
</dbReference>
<dbReference type="KEGG" id="ceu:A7L45_05095"/>
<reference evidence="2" key="1">
    <citation type="journal article" date="2016" name="Front. Microbiol.">
        <title>Complete Genome Sequence of Clostridium estertheticum DSM 8809, a Microbe Identified in Spoiled Vacuum Packed Beef.</title>
        <authorList>
            <person name="Yu Z."/>
            <person name="Gunn L."/>
            <person name="Brennan E."/>
            <person name="Reid R."/>
            <person name="Wall P.G."/>
            <person name="Gaora O.P."/>
            <person name="Hurley D."/>
            <person name="Bolton D."/>
            <person name="Fanning S."/>
        </authorList>
    </citation>
    <scope>NUCLEOTIDE SEQUENCE [LARGE SCALE GENOMIC DNA]</scope>
    <source>
        <strain evidence="2">DSM 8809</strain>
    </source>
</reference>
<dbReference type="Proteomes" id="UP000182569">
    <property type="component" value="Chromosome"/>
</dbReference>
<keyword evidence="2" id="KW-1185">Reference proteome</keyword>
<proteinExistence type="predicted"/>
<evidence type="ECO:0000313" key="2">
    <source>
        <dbReference type="Proteomes" id="UP000182569"/>
    </source>
</evidence>
<dbReference type="STRING" id="1552.A7L45_05095"/>
<dbReference type="AlphaFoldDB" id="A0A1J0GDW3"/>